<accession>A0AAV8SB32</accession>
<organism evidence="1 2">
    <name type="scientific">Erythroxylum novogranatense</name>
    <dbReference type="NCBI Taxonomy" id="1862640"/>
    <lineage>
        <taxon>Eukaryota</taxon>
        <taxon>Viridiplantae</taxon>
        <taxon>Streptophyta</taxon>
        <taxon>Embryophyta</taxon>
        <taxon>Tracheophyta</taxon>
        <taxon>Spermatophyta</taxon>
        <taxon>Magnoliopsida</taxon>
        <taxon>eudicotyledons</taxon>
        <taxon>Gunneridae</taxon>
        <taxon>Pentapetalae</taxon>
        <taxon>rosids</taxon>
        <taxon>fabids</taxon>
        <taxon>Malpighiales</taxon>
        <taxon>Erythroxylaceae</taxon>
        <taxon>Erythroxylum</taxon>
    </lineage>
</organism>
<dbReference type="InterPro" id="IPR008480">
    <property type="entry name" value="DUF761_pln"/>
</dbReference>
<gene>
    <name evidence="1" type="ORF">K2173_025465</name>
</gene>
<dbReference type="PANTHER" id="PTHR33265">
    <property type="entry name" value="AVR9/CF-9 RAPIDLY ELICITED PROTEIN-RELATED"/>
    <property type="match status" value="1"/>
</dbReference>
<proteinExistence type="predicted"/>
<dbReference type="EMBL" id="JAIWQS010000012">
    <property type="protein sequence ID" value="KAJ8749421.1"/>
    <property type="molecule type" value="Genomic_DNA"/>
</dbReference>
<dbReference type="Proteomes" id="UP001159364">
    <property type="component" value="Linkage Group LG12"/>
</dbReference>
<name>A0AAV8SB32_9ROSI</name>
<dbReference type="PANTHER" id="PTHR33265:SF5">
    <property type="entry name" value="COTTON FIBER PROTEIN"/>
    <property type="match status" value="1"/>
</dbReference>
<evidence type="ECO:0000313" key="1">
    <source>
        <dbReference type="EMBL" id="KAJ8749421.1"/>
    </source>
</evidence>
<evidence type="ECO:0000313" key="2">
    <source>
        <dbReference type="Proteomes" id="UP001159364"/>
    </source>
</evidence>
<keyword evidence="2" id="KW-1185">Reference proteome</keyword>
<protein>
    <submittedName>
        <fullName evidence="1">Uncharacterized protein</fullName>
    </submittedName>
</protein>
<comment type="caution">
    <text evidence="1">The sequence shown here is derived from an EMBL/GenBank/DDBJ whole genome shotgun (WGS) entry which is preliminary data.</text>
</comment>
<reference evidence="1 2" key="1">
    <citation type="submission" date="2021-09" db="EMBL/GenBank/DDBJ databases">
        <title>Genomic insights and catalytic innovation underlie evolution of tropane alkaloids biosynthesis.</title>
        <authorList>
            <person name="Wang Y.-J."/>
            <person name="Tian T."/>
            <person name="Huang J.-P."/>
            <person name="Huang S.-X."/>
        </authorList>
    </citation>
    <scope>NUCLEOTIDE SEQUENCE [LARGE SCALE GENOMIC DNA]</scope>
    <source>
        <strain evidence="1">KIB-2018</strain>
        <tissue evidence="1">Leaf</tissue>
    </source>
</reference>
<dbReference type="Pfam" id="PF05553">
    <property type="entry name" value="DUF761"/>
    <property type="match status" value="1"/>
</dbReference>
<sequence length="159" mass="18810">MPKNSNVAQRAWNLLRLALLWSRKGGTLKRRLMMELHVPKFLKTLGRPTPRGQIFYGERELSFDKTPMFHVKMNRPASMRFSIPCIAPQTDFDYDFDAVSQEQDGRMSFLMYEEEDYHYGHEPCEVKTPVGEEGIDLRAEKFIAQFYEQLRLQRQISMR</sequence>
<dbReference type="AlphaFoldDB" id="A0AAV8SB32"/>